<reference evidence="8" key="1">
    <citation type="submission" date="2015-07" db="EMBL/GenBank/DDBJ databases">
        <title>Draft Genome Sequences of Anaerolinea thermolimosa IMO-1, Bellilinea caldifistulae GOMI-1, Leptolinea tardivitalis YMTK-2, Levilinea saccharolytica KIBI-1,Longilinea arvoryzae KOME-1, Previously Described as Members of the Anaerolineaceae (Chloroflexi).</title>
        <authorList>
            <person name="Sekiguchi Y."/>
            <person name="Ohashi A."/>
            <person name="Matsuura N."/>
            <person name="Tourlousse M.D."/>
        </authorList>
    </citation>
    <scope>NUCLEOTIDE SEQUENCE [LARGE SCALE GENOMIC DNA]</scope>
    <source>
        <strain evidence="8">KOME-1</strain>
    </source>
</reference>
<name>A0A0S7BMZ2_9CHLR</name>
<evidence type="ECO:0000256" key="7">
    <source>
        <dbReference type="SAM" id="Phobius"/>
    </source>
</evidence>
<feature type="transmembrane region" description="Helical" evidence="7">
    <location>
        <begin position="20"/>
        <end position="40"/>
    </location>
</feature>
<comment type="similarity">
    <text evidence="2">Belongs to the UPF0718 family.</text>
</comment>
<dbReference type="PANTHER" id="PTHR42775">
    <property type="entry name" value="PERMEASE RV2963-RELATED"/>
    <property type="match status" value="1"/>
</dbReference>
<feature type="transmembrane region" description="Helical" evidence="7">
    <location>
        <begin position="361"/>
        <end position="382"/>
    </location>
</feature>
<keyword evidence="9" id="KW-1185">Reference proteome</keyword>
<dbReference type="InterPro" id="IPR053166">
    <property type="entry name" value="UPF0718_permease"/>
</dbReference>
<dbReference type="PANTHER" id="PTHR42775:SF1">
    <property type="entry name" value="PERMEASE RV2963-RELATED"/>
    <property type="match status" value="1"/>
</dbReference>
<evidence type="ECO:0000256" key="1">
    <source>
        <dbReference type="ARBA" id="ARBA00004651"/>
    </source>
</evidence>
<feature type="transmembrane region" description="Helical" evidence="7">
    <location>
        <begin position="265"/>
        <end position="283"/>
    </location>
</feature>
<evidence type="ECO:0000256" key="6">
    <source>
        <dbReference type="ARBA" id="ARBA00023136"/>
    </source>
</evidence>
<evidence type="ECO:0000313" key="8">
    <source>
        <dbReference type="EMBL" id="GAP15672.1"/>
    </source>
</evidence>
<evidence type="ECO:0000256" key="5">
    <source>
        <dbReference type="ARBA" id="ARBA00022989"/>
    </source>
</evidence>
<dbReference type="AlphaFoldDB" id="A0A0S7BMZ2"/>
<dbReference type="OrthoDB" id="9770315at2"/>
<dbReference type="STRING" id="360412.LARV_03464"/>
<keyword evidence="6 7" id="KW-0472">Membrane</keyword>
<dbReference type="Proteomes" id="UP000055060">
    <property type="component" value="Unassembled WGS sequence"/>
</dbReference>
<dbReference type="InterPro" id="IPR005524">
    <property type="entry name" value="DUF318"/>
</dbReference>
<accession>A0A0S7BMZ2</accession>
<feature type="transmembrane region" description="Helical" evidence="7">
    <location>
        <begin position="52"/>
        <end position="70"/>
    </location>
</feature>
<gene>
    <name evidence="8" type="ORF">LARV_03464</name>
</gene>
<sequence length="388" mass="40112">MQIILQAFLKSISQVGLSFLHNWPFLLASIFLAAAFKAYLKPEKVSAFLLRYRQAGVVAATAAAVGTPLCSCGTTAILLGMMAGMMPWAPIVAFMVASPLSSPGELIYSAGLFGWPFAVTYFVASILLGLVAGGIAAGLENRGWFHGQSRLAGLVKNDPPKTEPSLPADTCGCGRTVKPVLSLRAAPACCGEPALAVPAAVPVLAGTCDCGAHEAAFRTTPQVGCECSGGSSSNPLGLAERIQSFGQRFQISALCKESALTARRLLPMFFGFAFIGFFLNGLVPSEWIGLVFGAGKVYSVPLAATLGLPLYINSEASLPLVQGLIQGGMSQGAALAFLLCGSGTSLGAIAGALTIARWRVVALVVGVLWLGGIALGFTYDALLMAGLF</sequence>
<evidence type="ECO:0000256" key="4">
    <source>
        <dbReference type="ARBA" id="ARBA00022692"/>
    </source>
</evidence>
<protein>
    <submittedName>
        <fullName evidence="8">Predicted permease</fullName>
    </submittedName>
</protein>
<dbReference type="Pfam" id="PF03773">
    <property type="entry name" value="ArsP_1"/>
    <property type="match status" value="1"/>
</dbReference>
<dbReference type="EMBL" id="DF967972">
    <property type="protein sequence ID" value="GAP15672.1"/>
    <property type="molecule type" value="Genomic_DNA"/>
</dbReference>
<feature type="transmembrane region" description="Helical" evidence="7">
    <location>
        <begin position="117"/>
        <end position="139"/>
    </location>
</feature>
<organism evidence="8">
    <name type="scientific">Longilinea arvoryzae</name>
    <dbReference type="NCBI Taxonomy" id="360412"/>
    <lineage>
        <taxon>Bacteria</taxon>
        <taxon>Bacillati</taxon>
        <taxon>Chloroflexota</taxon>
        <taxon>Anaerolineae</taxon>
        <taxon>Anaerolineales</taxon>
        <taxon>Anaerolineaceae</taxon>
        <taxon>Longilinea</taxon>
    </lineage>
</organism>
<comment type="subcellular location">
    <subcellularLocation>
        <location evidence="1">Cell membrane</location>
        <topology evidence="1">Multi-pass membrane protein</topology>
    </subcellularLocation>
</comment>
<evidence type="ECO:0000256" key="2">
    <source>
        <dbReference type="ARBA" id="ARBA00006386"/>
    </source>
</evidence>
<keyword evidence="4 7" id="KW-0812">Transmembrane</keyword>
<evidence type="ECO:0000256" key="3">
    <source>
        <dbReference type="ARBA" id="ARBA00022475"/>
    </source>
</evidence>
<proteinExistence type="inferred from homology"/>
<keyword evidence="3" id="KW-1003">Cell membrane</keyword>
<keyword evidence="5 7" id="KW-1133">Transmembrane helix</keyword>
<dbReference type="GO" id="GO:0005886">
    <property type="term" value="C:plasma membrane"/>
    <property type="evidence" value="ECO:0007669"/>
    <property type="project" value="UniProtKB-SubCell"/>
</dbReference>
<feature type="transmembrane region" description="Helical" evidence="7">
    <location>
        <begin position="333"/>
        <end position="355"/>
    </location>
</feature>
<dbReference type="RefSeq" id="WP_075074835.1">
    <property type="nucleotide sequence ID" value="NZ_DF967972.1"/>
</dbReference>
<evidence type="ECO:0000313" key="9">
    <source>
        <dbReference type="Proteomes" id="UP000055060"/>
    </source>
</evidence>